<evidence type="ECO:0000313" key="1">
    <source>
        <dbReference type="EMBL" id="QHT19476.1"/>
    </source>
</evidence>
<organism evidence="1">
    <name type="scientific">viral metagenome</name>
    <dbReference type="NCBI Taxonomy" id="1070528"/>
    <lineage>
        <taxon>unclassified sequences</taxon>
        <taxon>metagenomes</taxon>
        <taxon>organismal metagenomes</taxon>
    </lineage>
</organism>
<accession>A0A6C0DRD9</accession>
<sequence>MAAAALEVDLSNLPPSIAKARGNMRRVFNIIYTDFATDAENNNNSNNYVIRDAPKRQTVLVMLDGRKLKFNVSKQNLFASPDGEIELSFGQSPDSLYLEHIGRSDKLKGVEATNYAYEIAATLGAKWLHIWDAAAIMCNSESEDEPVHAYPLSLYRALTSPTPTHPSWYENVAVKHGFTPNNTVSELYNYAESVDRLRSIRIAELLDYYTTFKEHIDSDEATEYINIENIRNTGSISGSKRAFSDDEDVKPNLLKHLTKIIEILSTTKAETLADFLKAPSSACLDKGYILRSFPGNGNMDFEIPNLLFDEDGELLSEFPYLVESLIAHKAGNHPSIKLSGGMRTIRSQRRVRYRTRRRRTQVFPNQ</sequence>
<reference evidence="1" key="1">
    <citation type="journal article" date="2020" name="Nature">
        <title>Giant virus diversity and host interactions through global metagenomics.</title>
        <authorList>
            <person name="Schulz F."/>
            <person name="Roux S."/>
            <person name="Paez-Espino D."/>
            <person name="Jungbluth S."/>
            <person name="Walsh D.A."/>
            <person name="Denef V.J."/>
            <person name="McMahon K.D."/>
            <person name="Konstantinidis K.T."/>
            <person name="Eloe-Fadrosh E.A."/>
            <person name="Kyrpides N.C."/>
            <person name="Woyke T."/>
        </authorList>
    </citation>
    <scope>NUCLEOTIDE SEQUENCE</scope>
    <source>
        <strain evidence="1">GVMAG-M-3300023174-57</strain>
    </source>
</reference>
<protein>
    <submittedName>
        <fullName evidence="1">Uncharacterized protein</fullName>
    </submittedName>
</protein>
<dbReference type="EMBL" id="MN739666">
    <property type="protein sequence ID" value="QHT19476.1"/>
    <property type="molecule type" value="Genomic_DNA"/>
</dbReference>
<name>A0A6C0DRD9_9ZZZZ</name>
<proteinExistence type="predicted"/>
<dbReference type="AlphaFoldDB" id="A0A6C0DRD9"/>